<sequence length="110" mass="11970">MLSHTNDGGVNKVILRYSDNSDNSVYNKTDGLTAIYASFEGSHKLPARPRLNTCWPSMTTTTARTIPITVKTTARLSVRCISGTTCIQPGWKPAISAFDYDRAVTTRAGS</sequence>
<dbReference type="KEGG" id="rtg:NCTC13098_01897"/>
<gene>
    <name evidence="1" type="ORF">NCTC13098_01897</name>
</gene>
<dbReference type="EMBL" id="LR131271">
    <property type="protein sequence ID" value="VDR25568.1"/>
    <property type="molecule type" value="Genomic_DNA"/>
</dbReference>
<name>A0A3P8JFJ0_RAOTE</name>
<organism evidence="1 2">
    <name type="scientific">Raoultella terrigena</name>
    <name type="common">Klebsiella terrigena</name>
    <dbReference type="NCBI Taxonomy" id="577"/>
    <lineage>
        <taxon>Bacteria</taxon>
        <taxon>Pseudomonadati</taxon>
        <taxon>Pseudomonadota</taxon>
        <taxon>Gammaproteobacteria</taxon>
        <taxon>Enterobacterales</taxon>
        <taxon>Enterobacteriaceae</taxon>
        <taxon>Klebsiella/Raoultella group</taxon>
        <taxon>Raoultella</taxon>
    </lineage>
</organism>
<evidence type="ECO:0000313" key="2">
    <source>
        <dbReference type="Proteomes" id="UP000274346"/>
    </source>
</evidence>
<proteinExistence type="predicted"/>
<dbReference type="AlphaFoldDB" id="A0A3P8JFJ0"/>
<accession>A0A3P8JFJ0</accession>
<dbReference type="Proteomes" id="UP000274346">
    <property type="component" value="Chromosome"/>
</dbReference>
<protein>
    <submittedName>
        <fullName evidence="1">Uncharacterized protein</fullName>
    </submittedName>
</protein>
<reference evidence="1 2" key="1">
    <citation type="submission" date="2018-12" db="EMBL/GenBank/DDBJ databases">
        <authorList>
            <consortium name="Pathogen Informatics"/>
        </authorList>
    </citation>
    <scope>NUCLEOTIDE SEQUENCE [LARGE SCALE GENOMIC DNA]</scope>
    <source>
        <strain evidence="1 2">NCTC13098</strain>
    </source>
</reference>
<evidence type="ECO:0000313" key="1">
    <source>
        <dbReference type="EMBL" id="VDR25568.1"/>
    </source>
</evidence>